<name>A0A194PUT9_PAPXU</name>
<dbReference type="EMBL" id="KQ459593">
    <property type="protein sequence ID" value="KPI96514.1"/>
    <property type="molecule type" value="Genomic_DNA"/>
</dbReference>
<keyword evidence="2" id="KW-1185">Reference proteome</keyword>
<protein>
    <submittedName>
        <fullName evidence="1">Prohormone-3</fullName>
    </submittedName>
</protein>
<sequence>MFVFFQPVSATNVQLPAVYPLVNVLLPLLNNVYNLLLSLLSIFDTLPPSISCLIPVDLGALETSLLKLYSQALAIVNFLRSLPEYAIGANPNTPSTGVANMQGLLTTLVGAITDLADDVLVGIGGALLPGLLHTNMILVALVAIGYLATVNAWGGLFNRFSADMLANIQHGQTPYRQYPHTQVEPDNIYTDILDGETADEEEPTAHCYSFPCATNADCCQGLLCQDTEEGGRCLPAFVGRKLGEICNRQHQCDAGLVCEEVLSGEIRVCRPPSIGHKQYNDDCNVSSECDISRGLCCIMQRRHRQKPRKSCGYFKESLVCIGLVATDQIREYVQHTAGEKRIGPFRLH</sequence>
<reference evidence="1 2" key="1">
    <citation type="journal article" date="2015" name="Nat. Commun.">
        <title>Outbred genome sequencing and CRISPR/Cas9 gene editing in butterflies.</title>
        <authorList>
            <person name="Li X."/>
            <person name="Fan D."/>
            <person name="Zhang W."/>
            <person name="Liu G."/>
            <person name="Zhang L."/>
            <person name="Zhao L."/>
            <person name="Fang X."/>
            <person name="Chen L."/>
            <person name="Dong Y."/>
            <person name="Chen Y."/>
            <person name="Ding Y."/>
            <person name="Zhao R."/>
            <person name="Feng M."/>
            <person name="Zhu Y."/>
            <person name="Feng Y."/>
            <person name="Jiang X."/>
            <person name="Zhu D."/>
            <person name="Xiang H."/>
            <person name="Feng X."/>
            <person name="Li S."/>
            <person name="Wang J."/>
            <person name="Zhang G."/>
            <person name="Kronforst M.R."/>
            <person name="Wang W."/>
        </authorList>
    </citation>
    <scope>NUCLEOTIDE SEQUENCE [LARGE SCALE GENOMIC DNA]</scope>
    <source>
        <strain evidence="1">Ya'a_city_454_Px</strain>
        <tissue evidence="1">Whole body</tissue>
    </source>
</reference>
<organism evidence="1 2">
    <name type="scientific">Papilio xuthus</name>
    <name type="common">Asian swallowtail butterfly</name>
    <dbReference type="NCBI Taxonomy" id="66420"/>
    <lineage>
        <taxon>Eukaryota</taxon>
        <taxon>Metazoa</taxon>
        <taxon>Ecdysozoa</taxon>
        <taxon>Arthropoda</taxon>
        <taxon>Hexapoda</taxon>
        <taxon>Insecta</taxon>
        <taxon>Pterygota</taxon>
        <taxon>Neoptera</taxon>
        <taxon>Endopterygota</taxon>
        <taxon>Lepidoptera</taxon>
        <taxon>Glossata</taxon>
        <taxon>Ditrysia</taxon>
        <taxon>Papilionoidea</taxon>
        <taxon>Papilionidae</taxon>
        <taxon>Papilioninae</taxon>
        <taxon>Papilio</taxon>
    </lineage>
</organism>
<evidence type="ECO:0000313" key="1">
    <source>
        <dbReference type="EMBL" id="KPI96514.1"/>
    </source>
</evidence>
<accession>A0A194PUT9</accession>
<dbReference type="Proteomes" id="UP000053268">
    <property type="component" value="Unassembled WGS sequence"/>
</dbReference>
<evidence type="ECO:0000313" key="2">
    <source>
        <dbReference type="Proteomes" id="UP000053268"/>
    </source>
</evidence>
<dbReference type="AlphaFoldDB" id="A0A194PUT9"/>
<proteinExistence type="predicted"/>
<gene>
    <name evidence="1" type="ORF">RR46_12544</name>
</gene>